<dbReference type="KEGG" id="stab:STABA_v1c01430"/>
<protein>
    <submittedName>
        <fullName evidence="3">YigZ family protein</fullName>
    </submittedName>
</protein>
<accession>A0A6I6C5U3</accession>
<keyword evidence="4" id="KW-1185">Reference proteome</keyword>
<evidence type="ECO:0000256" key="1">
    <source>
        <dbReference type="ARBA" id="ARBA00007665"/>
    </source>
</evidence>
<gene>
    <name evidence="3" type="ORF">STABA_v1c01430</name>
</gene>
<sequence length="196" mass="23126">MNIIKEKKFYIFEETIKKSKFITYIATICNRSEFERFIEKYKRNDAKHNCWAYRYGTNNNIKYGYNNDGEPTGTAGEPLLKLIEINNLTNVIIFCVRYYGGIKLGTGGLQRAYSNGAIQLLKEIEIKPLELLYLVKIKFNISNIKNIKLTLHNLKVEYSQEFLNDDVFFTFKIEDLNKLEILKQHCTIVFQQQDYF</sequence>
<reference evidence="3 4" key="1">
    <citation type="submission" date="2019-11" db="EMBL/GenBank/DDBJ databases">
        <title>Complete genome sequence of Spiroplasma tabanidicola TAUS-1 (DSM 22603).</title>
        <authorList>
            <person name="Huang C.-T."/>
            <person name="Lin Y.-C."/>
            <person name="Kuo C.-H."/>
        </authorList>
    </citation>
    <scope>NUCLEOTIDE SEQUENCE [LARGE SCALE GENOMIC DNA]</scope>
    <source>
        <strain evidence="3 4">TAUS-1</strain>
    </source>
</reference>
<evidence type="ECO:0000313" key="4">
    <source>
        <dbReference type="Proteomes" id="UP000424468"/>
    </source>
</evidence>
<dbReference type="GO" id="GO:0006446">
    <property type="term" value="P:regulation of translational initiation"/>
    <property type="evidence" value="ECO:0007669"/>
    <property type="project" value="TreeGrafter"/>
</dbReference>
<dbReference type="SUPFAM" id="SSF54211">
    <property type="entry name" value="Ribosomal protein S5 domain 2-like"/>
    <property type="match status" value="1"/>
</dbReference>
<dbReference type="InterPro" id="IPR023582">
    <property type="entry name" value="Impact"/>
</dbReference>
<dbReference type="OrthoDB" id="9813771at2"/>
<dbReference type="Proteomes" id="UP000424468">
    <property type="component" value="Chromosome"/>
</dbReference>
<dbReference type="InterPro" id="IPR001498">
    <property type="entry name" value="Impact_N"/>
</dbReference>
<dbReference type="GO" id="GO:0005737">
    <property type="term" value="C:cytoplasm"/>
    <property type="evidence" value="ECO:0007669"/>
    <property type="project" value="TreeGrafter"/>
</dbReference>
<dbReference type="AlphaFoldDB" id="A0A6I6C5U3"/>
<dbReference type="InterPro" id="IPR020568">
    <property type="entry name" value="Ribosomal_Su5_D2-typ_SF"/>
</dbReference>
<comment type="similarity">
    <text evidence="1">Belongs to the IMPACT family.</text>
</comment>
<dbReference type="Pfam" id="PF01205">
    <property type="entry name" value="Impact_N"/>
    <property type="match status" value="1"/>
</dbReference>
<feature type="domain" description="Impact N-terminal" evidence="2">
    <location>
        <begin position="17"/>
        <end position="120"/>
    </location>
</feature>
<dbReference type="PANTHER" id="PTHR16301:SF20">
    <property type="entry name" value="IMPACT FAMILY MEMBER YIGZ"/>
    <property type="match status" value="1"/>
</dbReference>
<dbReference type="Gene3D" id="3.30.230.30">
    <property type="entry name" value="Impact, N-terminal domain"/>
    <property type="match status" value="1"/>
</dbReference>
<dbReference type="RefSeq" id="WP_156005545.1">
    <property type="nucleotide sequence ID" value="NZ_CP046276.1"/>
</dbReference>
<proteinExistence type="inferred from homology"/>
<dbReference type="PANTHER" id="PTHR16301">
    <property type="entry name" value="IMPACT-RELATED"/>
    <property type="match status" value="1"/>
</dbReference>
<dbReference type="InterPro" id="IPR036956">
    <property type="entry name" value="Impact_N_sf"/>
</dbReference>
<evidence type="ECO:0000259" key="2">
    <source>
        <dbReference type="Pfam" id="PF01205"/>
    </source>
</evidence>
<evidence type="ECO:0000313" key="3">
    <source>
        <dbReference type="EMBL" id="QGS51510.1"/>
    </source>
</evidence>
<organism evidence="3 4">
    <name type="scientific">Spiroplasma tabanidicola</name>
    <dbReference type="NCBI Taxonomy" id="324079"/>
    <lineage>
        <taxon>Bacteria</taxon>
        <taxon>Bacillati</taxon>
        <taxon>Mycoplasmatota</taxon>
        <taxon>Mollicutes</taxon>
        <taxon>Entomoplasmatales</taxon>
        <taxon>Spiroplasmataceae</taxon>
        <taxon>Spiroplasma</taxon>
    </lineage>
</organism>
<dbReference type="EMBL" id="CP046276">
    <property type="protein sequence ID" value="QGS51510.1"/>
    <property type="molecule type" value="Genomic_DNA"/>
</dbReference>
<name>A0A6I6C5U3_9MOLU</name>